<reference evidence="2 3" key="1">
    <citation type="submission" date="2016-11" db="EMBL/GenBank/DDBJ databases">
        <authorList>
            <person name="Varghese N."/>
            <person name="Submissions S."/>
        </authorList>
    </citation>
    <scope>NUCLEOTIDE SEQUENCE [LARGE SCALE GENOMIC DNA]</scope>
    <source>
        <strain evidence="2 3">DSM 22613</strain>
    </source>
</reference>
<keyword evidence="1" id="KW-0472">Membrane</keyword>
<evidence type="ECO:0000313" key="2">
    <source>
        <dbReference type="EMBL" id="SHF88701.1"/>
    </source>
</evidence>
<evidence type="ECO:0000256" key="1">
    <source>
        <dbReference type="SAM" id="Phobius"/>
    </source>
</evidence>
<keyword evidence="1" id="KW-1133">Transmembrane helix</keyword>
<keyword evidence="1" id="KW-0812">Transmembrane</keyword>
<feature type="transmembrane region" description="Helical" evidence="1">
    <location>
        <begin position="41"/>
        <end position="63"/>
    </location>
</feature>
<evidence type="ECO:0000313" key="3">
    <source>
        <dbReference type="Proteomes" id="UP000184105"/>
    </source>
</evidence>
<dbReference type="EMBL" id="FQWA01000015">
    <property type="protein sequence ID" value="SHF88701.1"/>
    <property type="molecule type" value="Genomic_DNA"/>
</dbReference>
<organism evidence="2 3">
    <name type="scientific">Prevotella scopos JCM 17725</name>
    <dbReference type="NCBI Taxonomy" id="1236518"/>
    <lineage>
        <taxon>Bacteria</taxon>
        <taxon>Pseudomonadati</taxon>
        <taxon>Bacteroidota</taxon>
        <taxon>Bacteroidia</taxon>
        <taxon>Bacteroidales</taxon>
        <taxon>Prevotellaceae</taxon>
        <taxon>Prevotella</taxon>
    </lineage>
</organism>
<proteinExistence type="predicted"/>
<keyword evidence="3" id="KW-1185">Reference proteome</keyword>
<sequence length="66" mass="7784">MEDTLRDRRKFPRWRLEVLILVLMEDTLRDIRLCLTLDKPVVLILVLMEDTLRAFVLFAPAIIGMS</sequence>
<dbReference type="Proteomes" id="UP000184105">
    <property type="component" value="Unassembled WGS sequence"/>
</dbReference>
<dbReference type="AlphaFoldDB" id="A0AAX2F429"/>
<protein>
    <submittedName>
        <fullName evidence="2">Uncharacterized protein</fullName>
    </submittedName>
</protein>
<name>A0AAX2F429_9BACT</name>
<comment type="caution">
    <text evidence="2">The sequence shown here is derived from an EMBL/GenBank/DDBJ whole genome shotgun (WGS) entry which is preliminary data.</text>
</comment>
<gene>
    <name evidence="2" type="ORF">SAMN05444364_11528</name>
</gene>
<accession>A0AAX2F429</accession>